<evidence type="ECO:0000313" key="2">
    <source>
        <dbReference type="EnsemblMetazoa" id="LLOJ002358-PA"/>
    </source>
</evidence>
<feature type="compositionally biased region" description="Basic residues" evidence="1">
    <location>
        <begin position="69"/>
        <end position="79"/>
    </location>
</feature>
<feature type="region of interest" description="Disordered" evidence="1">
    <location>
        <begin position="644"/>
        <end position="715"/>
    </location>
</feature>
<feature type="compositionally biased region" description="Low complexity" evidence="1">
    <location>
        <begin position="572"/>
        <end position="583"/>
    </location>
</feature>
<feature type="compositionally biased region" description="Pro residues" evidence="1">
    <location>
        <begin position="144"/>
        <end position="155"/>
    </location>
</feature>
<feature type="compositionally biased region" description="Low complexity" evidence="1">
    <location>
        <begin position="485"/>
        <end position="501"/>
    </location>
</feature>
<feature type="compositionally biased region" description="Polar residues" evidence="1">
    <location>
        <begin position="669"/>
        <end position="685"/>
    </location>
</feature>
<protein>
    <submittedName>
        <fullName evidence="2">Uncharacterized protein</fullName>
    </submittedName>
</protein>
<feature type="compositionally biased region" description="Basic and acidic residues" evidence="1">
    <location>
        <begin position="268"/>
        <end position="277"/>
    </location>
</feature>
<organism evidence="2 3">
    <name type="scientific">Lutzomyia longipalpis</name>
    <name type="common">Sand fly</name>
    <dbReference type="NCBI Taxonomy" id="7200"/>
    <lineage>
        <taxon>Eukaryota</taxon>
        <taxon>Metazoa</taxon>
        <taxon>Ecdysozoa</taxon>
        <taxon>Arthropoda</taxon>
        <taxon>Hexapoda</taxon>
        <taxon>Insecta</taxon>
        <taxon>Pterygota</taxon>
        <taxon>Neoptera</taxon>
        <taxon>Endopterygota</taxon>
        <taxon>Diptera</taxon>
        <taxon>Nematocera</taxon>
        <taxon>Psychodoidea</taxon>
        <taxon>Psychodidae</taxon>
        <taxon>Lutzomyia</taxon>
        <taxon>Lutzomyia</taxon>
    </lineage>
</organism>
<accession>A0A1B0CDD8</accession>
<dbReference type="VEuPathDB" id="VectorBase:LLOJ002358"/>
<feature type="region of interest" description="Disordered" evidence="1">
    <location>
        <begin position="1"/>
        <end position="162"/>
    </location>
</feature>
<feature type="compositionally biased region" description="Polar residues" evidence="1">
    <location>
        <begin position="346"/>
        <end position="369"/>
    </location>
</feature>
<dbReference type="AlphaFoldDB" id="A0A1B0CDD8"/>
<feature type="region of interest" description="Disordered" evidence="1">
    <location>
        <begin position="186"/>
        <end position="292"/>
    </location>
</feature>
<evidence type="ECO:0000313" key="3">
    <source>
        <dbReference type="Proteomes" id="UP000092461"/>
    </source>
</evidence>
<feature type="compositionally biased region" description="Basic and acidic residues" evidence="1">
    <location>
        <begin position="209"/>
        <end position="232"/>
    </location>
</feature>
<feature type="compositionally biased region" description="Low complexity" evidence="1">
    <location>
        <begin position="430"/>
        <end position="441"/>
    </location>
</feature>
<feature type="compositionally biased region" description="Basic and acidic residues" evidence="1">
    <location>
        <begin position="697"/>
        <end position="712"/>
    </location>
</feature>
<dbReference type="Proteomes" id="UP000092461">
    <property type="component" value="Unassembled WGS sequence"/>
</dbReference>
<feature type="region of interest" description="Disordered" evidence="1">
    <location>
        <begin position="312"/>
        <end position="506"/>
    </location>
</feature>
<feature type="compositionally biased region" description="Low complexity" evidence="1">
    <location>
        <begin position="604"/>
        <end position="624"/>
    </location>
</feature>
<feature type="compositionally biased region" description="Low complexity" evidence="1">
    <location>
        <begin position="791"/>
        <end position="808"/>
    </location>
</feature>
<feature type="region of interest" description="Disordered" evidence="1">
    <location>
        <begin position="571"/>
        <end position="590"/>
    </location>
</feature>
<name>A0A1B0CDD8_LUTLO</name>
<feature type="compositionally biased region" description="Pro residues" evidence="1">
    <location>
        <begin position="328"/>
        <end position="343"/>
    </location>
</feature>
<dbReference type="EMBL" id="AJWK01007721">
    <property type="status" value="NOT_ANNOTATED_CDS"/>
    <property type="molecule type" value="Genomic_DNA"/>
</dbReference>
<feature type="region of interest" description="Disordered" evidence="1">
    <location>
        <begin position="791"/>
        <end position="853"/>
    </location>
</feature>
<dbReference type="VEuPathDB" id="VectorBase:LLONM1_002493"/>
<keyword evidence="3" id="KW-1185">Reference proteome</keyword>
<feature type="region of interest" description="Disordered" evidence="1">
    <location>
        <begin position="602"/>
        <end position="630"/>
    </location>
</feature>
<dbReference type="EnsemblMetazoa" id="LLOJ002358-RA">
    <property type="protein sequence ID" value="LLOJ002358-PA"/>
    <property type="gene ID" value="LLOJ002358"/>
</dbReference>
<reference evidence="2" key="1">
    <citation type="submission" date="2020-05" db="UniProtKB">
        <authorList>
            <consortium name="EnsemblMetazoa"/>
        </authorList>
    </citation>
    <scope>IDENTIFICATION</scope>
    <source>
        <strain evidence="2">Jacobina</strain>
    </source>
</reference>
<feature type="compositionally biased region" description="Polar residues" evidence="1">
    <location>
        <begin position="1"/>
        <end position="23"/>
    </location>
</feature>
<sequence>MINTKTEPTNSKPKFKIESTQVTDFKRLRSSDSEFGEIKPPSGIEVKSKNKSATQSSMKPFVKEDGGRQKKGPSHVSKKRAVDDDSPDELSCSKSTNKKCYINRNKKSHGEMENGGIRPPNLPTLKVDLTNLKTKITLPKVDKSPPPVVKSPPPVRLGTEIEETSPNKYEYVKNIGLLPISDVLEAKRAKPEQPVPQLKEKKRKKMKHSKEPNEKRPKIHAEMIPNEKEPIKLKLKFTNNKPIREGGKTPNGTEEFTKITIPVPPKPSSKDNVAEMRKVRHKSHSSVNSALNKTLSTESMAISSLVRRMSVDLPQLPYNVQNTMKTPPQTPMRSPPKTPPQTPPRNQSKSPPAPKITQQQPASTESNKYSAPVTKASTPKAYPGLMSPKATDRGARFNFPLTSPTYNARPASFPPYPMPMPRPMPLPPKTTTATFTSVSSTKPLVSVLKRSSSVDGCSVNVKQPRIEESYPRTQNSSIPPLKRTSSSPVASVSPPKSPANSDKAAPYYTSTMGPAYTHENNVKKPLPILLPPSSISVTKMSDVPPTSAALIGDKRPAVEIVRINSNTPAIDQQQQKVVTTNQKATRPPPATIPLVKIKKSLANTPSLAPKPTTTPTTTSAVSSPQLTVNNNKVPTLHISLNNTKSQVKQDKEVSGPPVCDNIGALDLSGKSSRSPSLEKSPTALSPPTEKTPFVKSSIEKKTSSEAESRDTKATVTNKSCQLPVPKLNEISKIRPPTSTTALMRQQNPSVRSIPNPSALAFRNQVLPLSSESNKSKVEVSKATTVTASTAATAATTANSATTTSAAETSAKEAAQKPNTTLTTKLDPVVSTKTPIVSHKPSGKGDSSEGVVSTKKNTIEQVAATLRAAAGDTSTKITKLN</sequence>
<evidence type="ECO:0000256" key="1">
    <source>
        <dbReference type="SAM" id="MobiDB-lite"/>
    </source>
</evidence>
<proteinExistence type="predicted"/>
<feature type="compositionally biased region" description="Pro residues" evidence="1">
    <location>
        <begin position="412"/>
        <end position="428"/>
    </location>
</feature>